<evidence type="ECO:0000313" key="14">
    <source>
        <dbReference type="EMBL" id="MCY6372340.1"/>
    </source>
</evidence>
<feature type="chain" id="PRO_5044991406" description="Phosphate-binding protein" evidence="12">
    <location>
        <begin position="24"/>
        <end position="303"/>
    </location>
</feature>
<dbReference type="Pfam" id="PF12849">
    <property type="entry name" value="PBP_like_2"/>
    <property type="match status" value="1"/>
</dbReference>
<keyword evidence="15" id="KW-1185">Reference proteome</keyword>
<dbReference type="PANTHER" id="PTHR30570">
    <property type="entry name" value="PERIPLASMIC PHOSPHATE BINDING COMPONENT OF PHOSPHATE ABC TRANSPORTER"/>
    <property type="match status" value="1"/>
</dbReference>
<reference evidence="14" key="1">
    <citation type="submission" date="2022-12" db="EMBL/GenBank/DDBJ databases">
        <authorList>
            <person name="Wang J."/>
        </authorList>
    </citation>
    <scope>NUCLEOTIDE SEQUENCE</scope>
    <source>
        <strain evidence="14">HY-42-06</strain>
    </source>
</reference>
<evidence type="ECO:0000256" key="4">
    <source>
        <dbReference type="ARBA" id="ARBA00011529"/>
    </source>
</evidence>
<evidence type="ECO:0000256" key="11">
    <source>
        <dbReference type="ARBA" id="ARBA00023288"/>
    </source>
</evidence>
<protein>
    <recommendedName>
        <fullName evidence="12">Phosphate-binding protein</fullName>
    </recommendedName>
</protein>
<organism evidence="14 15">
    <name type="scientific">Clostridium ganghwense</name>
    <dbReference type="NCBI Taxonomy" id="312089"/>
    <lineage>
        <taxon>Bacteria</taxon>
        <taxon>Bacillati</taxon>
        <taxon>Bacillota</taxon>
        <taxon>Clostridia</taxon>
        <taxon>Eubacteriales</taxon>
        <taxon>Clostridiaceae</taxon>
        <taxon>Clostridium</taxon>
    </lineage>
</organism>
<feature type="domain" description="PBP" evidence="13">
    <location>
        <begin position="39"/>
        <end position="283"/>
    </location>
</feature>
<evidence type="ECO:0000256" key="7">
    <source>
        <dbReference type="ARBA" id="ARBA00022592"/>
    </source>
</evidence>
<comment type="function">
    <text evidence="12">Involved in the system for phosphate transport across the cytoplasmic membrane.</text>
</comment>
<comment type="subcellular location">
    <subcellularLocation>
        <location evidence="2 12">Cell membrane</location>
        <topology evidence="2 12">Lipid-anchor</topology>
    </subcellularLocation>
</comment>
<dbReference type="PROSITE" id="PS51257">
    <property type="entry name" value="PROKAR_LIPOPROTEIN"/>
    <property type="match status" value="1"/>
</dbReference>
<comment type="similarity">
    <text evidence="3 12">Belongs to the PstS family.</text>
</comment>
<evidence type="ECO:0000256" key="6">
    <source>
        <dbReference type="ARBA" id="ARBA00022475"/>
    </source>
</evidence>
<comment type="subunit">
    <text evidence="4 12">The complex is composed of two ATP-binding proteins (PstB), two transmembrane proteins (PstC and PstA) and a solute-binding protein (PstS).</text>
</comment>
<comment type="function">
    <text evidence="1">Part of the ABC transporter complex PstSACB involved in phosphate import.</text>
</comment>
<keyword evidence="9" id="KW-0472">Membrane</keyword>
<dbReference type="PANTHER" id="PTHR30570:SF4">
    <property type="entry name" value="PHOSPHATE-BINDING PROTEIN PSTS 1"/>
    <property type="match status" value="1"/>
</dbReference>
<evidence type="ECO:0000256" key="2">
    <source>
        <dbReference type="ARBA" id="ARBA00004193"/>
    </source>
</evidence>
<dbReference type="InterPro" id="IPR024370">
    <property type="entry name" value="PBP_domain"/>
</dbReference>
<evidence type="ECO:0000256" key="8">
    <source>
        <dbReference type="ARBA" id="ARBA00022729"/>
    </source>
</evidence>
<dbReference type="InterPro" id="IPR050811">
    <property type="entry name" value="Phosphate_ABC_transporter"/>
</dbReference>
<keyword evidence="10 12" id="KW-0564">Palmitate</keyword>
<evidence type="ECO:0000256" key="12">
    <source>
        <dbReference type="RuleBase" id="RU367119"/>
    </source>
</evidence>
<dbReference type="SUPFAM" id="SSF53850">
    <property type="entry name" value="Periplasmic binding protein-like II"/>
    <property type="match status" value="1"/>
</dbReference>
<proteinExistence type="inferred from homology"/>
<comment type="caution">
    <text evidence="14">The sequence shown here is derived from an EMBL/GenBank/DDBJ whole genome shotgun (WGS) entry which is preliminary data.</text>
</comment>
<keyword evidence="11 12" id="KW-0449">Lipoprotein</keyword>
<dbReference type="Gene3D" id="3.40.190.10">
    <property type="entry name" value="Periplasmic binding protein-like II"/>
    <property type="match status" value="2"/>
</dbReference>
<keyword evidence="6 12" id="KW-1003">Cell membrane</keyword>
<dbReference type="Proteomes" id="UP001079657">
    <property type="component" value="Unassembled WGS sequence"/>
</dbReference>
<sequence length="303" mass="32256">MKRKSLKIVVAAMAITLVGGLFAGCGKNAANNSGNETAKTGEISGSITASGSSALQPLAKAAADMFMQKHTKAQINVQGGGSGTGLSQVAQGAVNIGNSDLYAEEKLKGEKAELAKDLVDHKVCAIGFAIVANKDIKVDSLTKAQIQDIFEGKITNWKEVGGDDLKIEVINRGKSSGTRATFIKTVMDSKQEADGIGTTQDSSGAVQKAIEATEGSISYLALSYFVNEKAKNGMKLIKIEEVEATKENITSGKYPFWAYEHMYTKGEPTGLTKTFLDYMVSDEVKPIIEKKGYIPASDIKVKQ</sequence>
<name>A0ABT4CTE0_9CLOT</name>
<dbReference type="NCBIfam" id="TIGR02136">
    <property type="entry name" value="ptsS_2"/>
    <property type="match status" value="1"/>
</dbReference>
<evidence type="ECO:0000256" key="5">
    <source>
        <dbReference type="ARBA" id="ARBA00022448"/>
    </source>
</evidence>
<evidence type="ECO:0000256" key="3">
    <source>
        <dbReference type="ARBA" id="ARBA00008725"/>
    </source>
</evidence>
<evidence type="ECO:0000259" key="13">
    <source>
        <dbReference type="Pfam" id="PF12849"/>
    </source>
</evidence>
<dbReference type="CDD" id="cd13653">
    <property type="entry name" value="PBP2_phosphate_like_1"/>
    <property type="match status" value="1"/>
</dbReference>
<dbReference type="InterPro" id="IPR011862">
    <property type="entry name" value="Phos-bd"/>
</dbReference>
<keyword evidence="8 12" id="KW-0732">Signal</keyword>
<gene>
    <name evidence="14" type="ORF">OXH55_17045</name>
</gene>
<feature type="signal peptide" evidence="12">
    <location>
        <begin position="1"/>
        <end position="23"/>
    </location>
</feature>
<evidence type="ECO:0000256" key="1">
    <source>
        <dbReference type="ARBA" id="ARBA00002841"/>
    </source>
</evidence>
<evidence type="ECO:0000256" key="10">
    <source>
        <dbReference type="ARBA" id="ARBA00023139"/>
    </source>
</evidence>
<dbReference type="RefSeq" id="WP_268051307.1">
    <property type="nucleotide sequence ID" value="NZ_JAPQES010000007.1"/>
</dbReference>
<evidence type="ECO:0000313" key="15">
    <source>
        <dbReference type="Proteomes" id="UP001079657"/>
    </source>
</evidence>
<accession>A0ABT4CTE0</accession>
<dbReference type="EMBL" id="JAPQES010000007">
    <property type="protein sequence ID" value="MCY6372340.1"/>
    <property type="molecule type" value="Genomic_DNA"/>
</dbReference>
<evidence type="ECO:0000256" key="9">
    <source>
        <dbReference type="ARBA" id="ARBA00023136"/>
    </source>
</evidence>
<keyword evidence="5 12" id="KW-0813">Transport</keyword>
<keyword evidence="7 12" id="KW-0592">Phosphate transport</keyword>